<dbReference type="HOGENOM" id="CLU_097241_0_0_1"/>
<keyword evidence="1" id="KW-0479">Metal-binding</keyword>
<sequence length="218" mass="24120">MLGSSGSAHSYFDSLMIVPNTGDQHKPIDLAHLYCRQPYAVEIIQLVEVPAPARRFPIVSSSIASSSSSCYSSESESEYSSDDDDNAESAGSSYCSSDSSEQMNSEEEEEVSKPDETYDTRVTRVHAWRATFAKDMGIDILPIQHTKRKIADDIDIDEDDGSHSSKRSRPHHVRSTSALTTHTCAACDASFSTRQILRQHGEAQTNEACRIAVEYDFE</sequence>
<keyword evidence="1" id="KW-0862">Zinc</keyword>
<dbReference type="OrthoDB" id="3256870at2759"/>
<evidence type="ECO:0000259" key="3">
    <source>
        <dbReference type="PROSITE" id="PS50157"/>
    </source>
</evidence>
<keyword evidence="5" id="KW-1185">Reference proteome</keyword>
<dbReference type="InterPro" id="IPR013087">
    <property type="entry name" value="Znf_C2H2_type"/>
</dbReference>
<accession>A0A0C3CET0</accession>
<gene>
    <name evidence="4" type="ORF">PILCRDRAFT_85490</name>
</gene>
<protein>
    <recommendedName>
        <fullName evidence="3">C2H2-type domain-containing protein</fullName>
    </recommendedName>
</protein>
<evidence type="ECO:0000313" key="5">
    <source>
        <dbReference type="Proteomes" id="UP000054166"/>
    </source>
</evidence>
<evidence type="ECO:0000256" key="1">
    <source>
        <dbReference type="PROSITE-ProRule" id="PRU00042"/>
    </source>
</evidence>
<dbReference type="Proteomes" id="UP000054166">
    <property type="component" value="Unassembled WGS sequence"/>
</dbReference>
<feature type="region of interest" description="Disordered" evidence="2">
    <location>
        <begin position="65"/>
        <end position="118"/>
    </location>
</feature>
<keyword evidence="1" id="KW-0863">Zinc-finger</keyword>
<proteinExistence type="predicted"/>
<dbReference type="PROSITE" id="PS50157">
    <property type="entry name" value="ZINC_FINGER_C2H2_2"/>
    <property type="match status" value="1"/>
</dbReference>
<name>A0A0C3CET0_PILCF</name>
<dbReference type="GO" id="GO:0008270">
    <property type="term" value="F:zinc ion binding"/>
    <property type="evidence" value="ECO:0007669"/>
    <property type="project" value="UniProtKB-KW"/>
</dbReference>
<evidence type="ECO:0000256" key="2">
    <source>
        <dbReference type="SAM" id="MobiDB-lite"/>
    </source>
</evidence>
<organism evidence="4 5">
    <name type="scientific">Piloderma croceum (strain F 1598)</name>
    <dbReference type="NCBI Taxonomy" id="765440"/>
    <lineage>
        <taxon>Eukaryota</taxon>
        <taxon>Fungi</taxon>
        <taxon>Dikarya</taxon>
        <taxon>Basidiomycota</taxon>
        <taxon>Agaricomycotina</taxon>
        <taxon>Agaricomycetes</taxon>
        <taxon>Agaricomycetidae</taxon>
        <taxon>Atheliales</taxon>
        <taxon>Atheliaceae</taxon>
        <taxon>Piloderma</taxon>
    </lineage>
</organism>
<feature type="domain" description="C2H2-type" evidence="3">
    <location>
        <begin position="182"/>
        <end position="209"/>
    </location>
</feature>
<dbReference type="EMBL" id="KN832977">
    <property type="protein sequence ID" value="KIM88237.1"/>
    <property type="molecule type" value="Genomic_DNA"/>
</dbReference>
<feature type="compositionally biased region" description="Acidic residues" evidence="2">
    <location>
        <begin position="75"/>
        <end position="87"/>
    </location>
</feature>
<dbReference type="InParanoid" id="A0A0C3CET0"/>
<feature type="compositionally biased region" description="Low complexity" evidence="2">
    <location>
        <begin position="88"/>
        <end position="103"/>
    </location>
</feature>
<feature type="compositionally biased region" description="Low complexity" evidence="2">
    <location>
        <begin position="65"/>
        <end position="74"/>
    </location>
</feature>
<feature type="region of interest" description="Disordered" evidence="2">
    <location>
        <begin position="154"/>
        <end position="175"/>
    </location>
</feature>
<reference evidence="5" key="2">
    <citation type="submission" date="2015-01" db="EMBL/GenBank/DDBJ databases">
        <title>Evolutionary Origins and Diversification of the Mycorrhizal Mutualists.</title>
        <authorList>
            <consortium name="DOE Joint Genome Institute"/>
            <consortium name="Mycorrhizal Genomics Consortium"/>
            <person name="Kohler A."/>
            <person name="Kuo A."/>
            <person name="Nagy L.G."/>
            <person name="Floudas D."/>
            <person name="Copeland A."/>
            <person name="Barry K.W."/>
            <person name="Cichocki N."/>
            <person name="Veneault-Fourrey C."/>
            <person name="LaButti K."/>
            <person name="Lindquist E.A."/>
            <person name="Lipzen A."/>
            <person name="Lundell T."/>
            <person name="Morin E."/>
            <person name="Murat C."/>
            <person name="Riley R."/>
            <person name="Ohm R."/>
            <person name="Sun H."/>
            <person name="Tunlid A."/>
            <person name="Henrissat B."/>
            <person name="Grigoriev I.V."/>
            <person name="Hibbett D.S."/>
            <person name="Martin F."/>
        </authorList>
    </citation>
    <scope>NUCLEOTIDE SEQUENCE [LARGE SCALE GENOMIC DNA]</scope>
    <source>
        <strain evidence="5">F 1598</strain>
    </source>
</reference>
<evidence type="ECO:0000313" key="4">
    <source>
        <dbReference type="EMBL" id="KIM88237.1"/>
    </source>
</evidence>
<feature type="compositionally biased region" description="Basic residues" evidence="2">
    <location>
        <begin position="164"/>
        <end position="174"/>
    </location>
</feature>
<dbReference type="AlphaFoldDB" id="A0A0C3CET0"/>
<reference evidence="4 5" key="1">
    <citation type="submission" date="2014-04" db="EMBL/GenBank/DDBJ databases">
        <authorList>
            <consortium name="DOE Joint Genome Institute"/>
            <person name="Kuo A."/>
            <person name="Tarkka M."/>
            <person name="Buscot F."/>
            <person name="Kohler A."/>
            <person name="Nagy L.G."/>
            <person name="Floudas D."/>
            <person name="Copeland A."/>
            <person name="Barry K.W."/>
            <person name="Cichocki N."/>
            <person name="Veneault-Fourrey C."/>
            <person name="LaButti K."/>
            <person name="Lindquist E.A."/>
            <person name="Lipzen A."/>
            <person name="Lundell T."/>
            <person name="Morin E."/>
            <person name="Murat C."/>
            <person name="Sun H."/>
            <person name="Tunlid A."/>
            <person name="Henrissat B."/>
            <person name="Grigoriev I.V."/>
            <person name="Hibbett D.S."/>
            <person name="Martin F."/>
            <person name="Nordberg H.P."/>
            <person name="Cantor M.N."/>
            <person name="Hua S.X."/>
        </authorList>
    </citation>
    <scope>NUCLEOTIDE SEQUENCE [LARGE SCALE GENOMIC DNA]</scope>
    <source>
        <strain evidence="4 5">F 1598</strain>
    </source>
</reference>